<organism evidence="2 3">
    <name type="scientific">Colocasia esculenta</name>
    <name type="common">Wild taro</name>
    <name type="synonym">Arum esculentum</name>
    <dbReference type="NCBI Taxonomy" id="4460"/>
    <lineage>
        <taxon>Eukaryota</taxon>
        <taxon>Viridiplantae</taxon>
        <taxon>Streptophyta</taxon>
        <taxon>Embryophyta</taxon>
        <taxon>Tracheophyta</taxon>
        <taxon>Spermatophyta</taxon>
        <taxon>Magnoliopsida</taxon>
        <taxon>Liliopsida</taxon>
        <taxon>Araceae</taxon>
        <taxon>Aroideae</taxon>
        <taxon>Colocasieae</taxon>
        <taxon>Colocasia</taxon>
    </lineage>
</organism>
<evidence type="ECO:0000313" key="2">
    <source>
        <dbReference type="EMBL" id="MQM20985.1"/>
    </source>
</evidence>
<dbReference type="EMBL" id="NMUH01010460">
    <property type="protein sequence ID" value="MQM20985.1"/>
    <property type="molecule type" value="Genomic_DNA"/>
</dbReference>
<evidence type="ECO:0000256" key="1">
    <source>
        <dbReference type="SAM" id="MobiDB-lite"/>
    </source>
</evidence>
<name>A0A843XPT8_COLES</name>
<dbReference type="Proteomes" id="UP000652761">
    <property type="component" value="Unassembled WGS sequence"/>
</dbReference>
<dbReference type="AlphaFoldDB" id="A0A843XPT8"/>
<accession>A0A843XPT8</accession>
<protein>
    <submittedName>
        <fullName evidence="2">Uncharacterized protein</fullName>
    </submittedName>
</protein>
<sequence>MGADDLVLPRGEVGENHPLDLWDGTPQRTGKEGGSDQLLQRGMVGSMVEVECLRVSPSARPRGALSATGIFDDYWGPSVSGRRYSRRLQYSHRRCRKGALGGVRRAVAAPRLPCRTPTSSLAVSIY</sequence>
<feature type="region of interest" description="Disordered" evidence="1">
    <location>
        <begin position="1"/>
        <end position="37"/>
    </location>
</feature>
<comment type="caution">
    <text evidence="2">The sequence shown here is derived from an EMBL/GenBank/DDBJ whole genome shotgun (WGS) entry which is preliminary data.</text>
</comment>
<reference evidence="2" key="1">
    <citation type="submission" date="2017-07" db="EMBL/GenBank/DDBJ databases">
        <title>Taro Niue Genome Assembly and Annotation.</title>
        <authorList>
            <person name="Atibalentja N."/>
            <person name="Keating K."/>
            <person name="Fields C.J."/>
        </authorList>
    </citation>
    <scope>NUCLEOTIDE SEQUENCE</scope>
    <source>
        <strain evidence="2">Niue_2</strain>
        <tissue evidence="2">Leaf</tissue>
    </source>
</reference>
<evidence type="ECO:0000313" key="3">
    <source>
        <dbReference type="Proteomes" id="UP000652761"/>
    </source>
</evidence>
<keyword evidence="3" id="KW-1185">Reference proteome</keyword>
<gene>
    <name evidence="2" type="ORF">Taro_054015</name>
</gene>
<proteinExistence type="predicted"/>